<dbReference type="SUPFAM" id="SSF46785">
    <property type="entry name" value="Winged helix' DNA-binding domain"/>
    <property type="match status" value="1"/>
</dbReference>
<evidence type="ECO:0000259" key="2">
    <source>
        <dbReference type="Pfam" id="PF03551"/>
    </source>
</evidence>
<gene>
    <name evidence="3" type="ORF">DFR50_10332</name>
</gene>
<accession>A0A366FRE8</accession>
<dbReference type="InterPro" id="IPR036388">
    <property type="entry name" value="WH-like_DNA-bd_sf"/>
</dbReference>
<dbReference type="PANTHER" id="PTHR43252:SF7">
    <property type="entry name" value="TRANSCRIPTIONAL REGULATOR YQJI"/>
    <property type="match status" value="1"/>
</dbReference>
<reference evidence="3 4" key="1">
    <citation type="submission" date="2018-06" db="EMBL/GenBank/DDBJ databases">
        <title>Genomic Encyclopedia of Type Strains, Phase IV (KMG-IV): sequencing the most valuable type-strain genomes for metagenomic binning, comparative biology and taxonomic classification.</title>
        <authorList>
            <person name="Goeker M."/>
        </authorList>
    </citation>
    <scope>NUCLEOTIDE SEQUENCE [LARGE SCALE GENOMIC DNA]</scope>
    <source>
        <strain evidence="3 4">DSM 24875</strain>
    </source>
</reference>
<sequence length="189" mass="20930">MFHRHFEDYVRHGRHREPGHGPFGWGRRGGGGNGPREGRMFDGGELKLVILALVAEKPRHGYEIIKELSERVGGDYSPSPGVVYPTLTMLEEMGYAATSQDEQGRRLYGVTPEGEAALARSKPEVDAIFARFSEREEALGRAGMGSVIRAMMNLRAATRLRLRARNATPEQVQAIVDALDQAAKTIERT</sequence>
<evidence type="ECO:0000256" key="1">
    <source>
        <dbReference type="SAM" id="MobiDB-lite"/>
    </source>
</evidence>
<evidence type="ECO:0000313" key="4">
    <source>
        <dbReference type="Proteomes" id="UP000253529"/>
    </source>
</evidence>
<dbReference type="Proteomes" id="UP000253529">
    <property type="component" value="Unassembled WGS sequence"/>
</dbReference>
<name>A0A366FRE8_9HYPH</name>
<evidence type="ECO:0000313" key="3">
    <source>
        <dbReference type="EMBL" id="RBP17147.1"/>
    </source>
</evidence>
<protein>
    <submittedName>
        <fullName evidence="3">PadR family transcriptional regulator</fullName>
    </submittedName>
</protein>
<feature type="domain" description="Transcription regulator PadR N-terminal" evidence="2">
    <location>
        <begin position="50"/>
        <end position="119"/>
    </location>
</feature>
<dbReference type="PANTHER" id="PTHR43252">
    <property type="entry name" value="TRANSCRIPTIONAL REGULATOR YQJI"/>
    <property type="match status" value="1"/>
</dbReference>
<dbReference type="EMBL" id="QNRK01000003">
    <property type="protein sequence ID" value="RBP17147.1"/>
    <property type="molecule type" value="Genomic_DNA"/>
</dbReference>
<dbReference type="RefSeq" id="WP_113887783.1">
    <property type="nucleotide sequence ID" value="NZ_QNRK01000003.1"/>
</dbReference>
<feature type="region of interest" description="Disordered" evidence="1">
    <location>
        <begin position="17"/>
        <end position="38"/>
    </location>
</feature>
<dbReference type="OrthoDB" id="9814826at2"/>
<dbReference type="AlphaFoldDB" id="A0A366FRE8"/>
<feature type="compositionally biased region" description="Gly residues" evidence="1">
    <location>
        <begin position="21"/>
        <end position="35"/>
    </location>
</feature>
<comment type="caution">
    <text evidence="3">The sequence shown here is derived from an EMBL/GenBank/DDBJ whole genome shotgun (WGS) entry which is preliminary data.</text>
</comment>
<dbReference type="InterPro" id="IPR036390">
    <property type="entry name" value="WH_DNA-bd_sf"/>
</dbReference>
<organism evidence="3 4">
    <name type="scientific">Roseiarcus fermentans</name>
    <dbReference type="NCBI Taxonomy" id="1473586"/>
    <lineage>
        <taxon>Bacteria</taxon>
        <taxon>Pseudomonadati</taxon>
        <taxon>Pseudomonadota</taxon>
        <taxon>Alphaproteobacteria</taxon>
        <taxon>Hyphomicrobiales</taxon>
        <taxon>Roseiarcaceae</taxon>
        <taxon>Roseiarcus</taxon>
    </lineage>
</organism>
<keyword evidence="4" id="KW-1185">Reference proteome</keyword>
<dbReference type="Gene3D" id="1.10.10.10">
    <property type="entry name" value="Winged helix-like DNA-binding domain superfamily/Winged helix DNA-binding domain"/>
    <property type="match status" value="1"/>
</dbReference>
<proteinExistence type="predicted"/>
<dbReference type="InterPro" id="IPR005149">
    <property type="entry name" value="Tscrpt_reg_PadR_N"/>
</dbReference>
<dbReference type="Pfam" id="PF03551">
    <property type="entry name" value="PadR"/>
    <property type="match status" value="1"/>
</dbReference>